<keyword evidence="14" id="KW-1185">Reference proteome</keyword>
<feature type="domain" description="C2H2-type" evidence="12">
    <location>
        <begin position="126"/>
        <end position="154"/>
    </location>
</feature>
<reference evidence="13 14" key="1">
    <citation type="submission" date="2024-01" db="EMBL/GenBank/DDBJ databases">
        <title>The genome of the rayed Mediterranean limpet Patella caerulea (Linnaeus, 1758).</title>
        <authorList>
            <person name="Anh-Thu Weber A."/>
            <person name="Halstead-Nussloch G."/>
        </authorList>
    </citation>
    <scope>NUCLEOTIDE SEQUENCE [LARGE SCALE GENOMIC DNA]</scope>
    <source>
        <strain evidence="13">AATW-2023a</strain>
        <tissue evidence="13">Whole specimen</tissue>
    </source>
</reference>
<feature type="region of interest" description="Disordered" evidence="11">
    <location>
        <begin position="152"/>
        <end position="210"/>
    </location>
</feature>
<comment type="subcellular location">
    <subcellularLocation>
        <location evidence="1">Nucleus</location>
    </subcellularLocation>
</comment>
<feature type="domain" description="C2H2-type" evidence="12">
    <location>
        <begin position="597"/>
        <end position="624"/>
    </location>
</feature>
<dbReference type="PROSITE" id="PS00028">
    <property type="entry name" value="ZINC_FINGER_C2H2_1"/>
    <property type="match status" value="9"/>
</dbReference>
<dbReference type="FunFam" id="3.30.160.60:FF:000145">
    <property type="entry name" value="Zinc finger protein 574"/>
    <property type="match status" value="1"/>
</dbReference>
<keyword evidence="4 10" id="KW-0863">Zinc-finger</keyword>
<organism evidence="13 14">
    <name type="scientific">Patella caerulea</name>
    <name type="common">Rayed Mediterranean limpet</name>
    <dbReference type="NCBI Taxonomy" id="87958"/>
    <lineage>
        <taxon>Eukaryota</taxon>
        <taxon>Metazoa</taxon>
        <taxon>Spiralia</taxon>
        <taxon>Lophotrochozoa</taxon>
        <taxon>Mollusca</taxon>
        <taxon>Gastropoda</taxon>
        <taxon>Patellogastropoda</taxon>
        <taxon>Patelloidea</taxon>
        <taxon>Patellidae</taxon>
        <taxon>Patella</taxon>
    </lineage>
</organism>
<feature type="compositionally biased region" description="Basic and acidic residues" evidence="11">
    <location>
        <begin position="84"/>
        <end position="105"/>
    </location>
</feature>
<dbReference type="PROSITE" id="PS50157">
    <property type="entry name" value="ZINC_FINGER_C2H2_2"/>
    <property type="match status" value="11"/>
</dbReference>
<evidence type="ECO:0000256" key="2">
    <source>
        <dbReference type="ARBA" id="ARBA00022723"/>
    </source>
</evidence>
<evidence type="ECO:0000256" key="3">
    <source>
        <dbReference type="ARBA" id="ARBA00022737"/>
    </source>
</evidence>
<name>A0AAN8IYE7_PATCE</name>
<keyword evidence="6" id="KW-0805">Transcription regulation</keyword>
<dbReference type="Gene3D" id="3.30.160.60">
    <property type="entry name" value="Classic Zinc Finger"/>
    <property type="match status" value="10"/>
</dbReference>
<dbReference type="FunFam" id="3.30.160.60:FF:001228">
    <property type="entry name" value="Zinc finger protein 236"/>
    <property type="match status" value="1"/>
</dbReference>
<evidence type="ECO:0000313" key="13">
    <source>
        <dbReference type="EMBL" id="KAK6169185.1"/>
    </source>
</evidence>
<sequence>MSASKRPTTDTVALLESKGIATDDEDDEDIHFCKKCQKVFKSIESYLEHKVKHDNFKVTYSRSNKDKGIVLPKLTQRVPRKQKNKSENENPEGEKSNGDQKENKEKRKYKKRSEVDVTHIIERSTYICNKCDKKFNREATLRWHIKYDHEDSIDAEDEEEEEEQCEVDDETEYVPEKEEEKPTLPETEEFATTDVDSQVQAPDSKRQKLSGEEMSLRPFCCDTCGNKFRDFQVLKVHQLTHTNRRDYPCTFEGCEYAFKTRGSLKRHLRRHTGERPFECAKCKRTFTEAGALTRHNKSRNPCTEKTDSDFPRYGKQWKPDHNISANVGAVQQLVRLDEGTSTGDLQPVDDAVNHIDGDSQVVAGNETIHAEIITQNADGSIGTINIVTLDNLAAEELEGLEPTQCRVCKEDMVTFSNLKDHLRIHLADMTFKCSTCHFTTDKMEELDSHMITVHQTPVKDDENGQSKMRTCFESSTPDEEKRNAQIAVRQLLEIPGALDPDDTSNFGAARNAYKCPACDRTFRGSSYLKQHMKSHAGVKPNKCSICEKSFTTKDALTKHLTVHSDDRQFKCGECGRLFKRISHIREHLKTHSTERPYVCQICKKAFKTMNAVKVHQRTHNNFLPYQCKFCDRFFREKSSLHRHTRMHTGERPYRCNHCNRGFSEHGTLTRHLKSKVPCTKQLYLTRKDGMLETIVDNEEMPSVLTEFSSVVADTQYILQDGGDSVDLSGTEYVVVHTDVENSDQIQNLEIVTDGEIDPAILDQLTNEGSYVVVSEHGNNLRIIDSATGQTLATLPEATSNETVALPLSENEIEAIAMAPVSDSDAVHEAMIVANVVDEPASDINTAEVQATEVMETEIE</sequence>
<keyword evidence="2" id="KW-0479">Metal-binding</keyword>
<keyword evidence="9" id="KW-0539">Nucleus</keyword>
<dbReference type="FunFam" id="3.30.160.60:FF:002343">
    <property type="entry name" value="Zinc finger protein 33A"/>
    <property type="match status" value="1"/>
</dbReference>
<feature type="domain" description="C2H2-type" evidence="12">
    <location>
        <begin position="403"/>
        <end position="430"/>
    </location>
</feature>
<comment type="caution">
    <text evidence="13">The sequence shown here is derived from an EMBL/GenBank/DDBJ whole genome shotgun (WGS) entry which is preliminary data.</text>
</comment>
<feature type="compositionally biased region" description="Polar residues" evidence="11">
    <location>
        <begin position="1"/>
        <end position="11"/>
    </location>
</feature>
<evidence type="ECO:0000256" key="9">
    <source>
        <dbReference type="ARBA" id="ARBA00023242"/>
    </source>
</evidence>
<dbReference type="GO" id="GO:0003677">
    <property type="term" value="F:DNA binding"/>
    <property type="evidence" value="ECO:0007669"/>
    <property type="project" value="UniProtKB-KW"/>
</dbReference>
<dbReference type="FunFam" id="3.30.160.60:FF:000072">
    <property type="entry name" value="zinc finger protein 143 isoform X1"/>
    <property type="match status" value="1"/>
</dbReference>
<dbReference type="Proteomes" id="UP001347796">
    <property type="component" value="Unassembled WGS sequence"/>
</dbReference>
<dbReference type="AlphaFoldDB" id="A0AAN8IYE7"/>
<feature type="compositionally biased region" description="Basic and acidic residues" evidence="11">
    <location>
        <begin position="174"/>
        <end position="183"/>
    </location>
</feature>
<evidence type="ECO:0000256" key="5">
    <source>
        <dbReference type="ARBA" id="ARBA00022833"/>
    </source>
</evidence>
<keyword evidence="5" id="KW-0862">Zinc</keyword>
<feature type="region of interest" description="Disordered" evidence="11">
    <location>
        <begin position="1"/>
        <end position="27"/>
    </location>
</feature>
<evidence type="ECO:0000256" key="1">
    <source>
        <dbReference type="ARBA" id="ARBA00004123"/>
    </source>
</evidence>
<feature type="domain" description="C2H2-type" evidence="12">
    <location>
        <begin position="541"/>
        <end position="568"/>
    </location>
</feature>
<dbReference type="FunFam" id="3.30.160.60:FF:000744">
    <property type="entry name" value="zinc finger E-box-binding homeobox 1"/>
    <property type="match status" value="1"/>
</dbReference>
<evidence type="ECO:0000256" key="11">
    <source>
        <dbReference type="SAM" id="MobiDB-lite"/>
    </source>
</evidence>
<evidence type="ECO:0000256" key="10">
    <source>
        <dbReference type="PROSITE-ProRule" id="PRU00042"/>
    </source>
</evidence>
<dbReference type="PANTHER" id="PTHR24394:SF29">
    <property type="entry name" value="MYONEURIN"/>
    <property type="match status" value="1"/>
</dbReference>
<gene>
    <name evidence="13" type="ORF">SNE40_020284</name>
</gene>
<dbReference type="GO" id="GO:0000981">
    <property type="term" value="F:DNA-binding transcription factor activity, RNA polymerase II-specific"/>
    <property type="evidence" value="ECO:0007669"/>
    <property type="project" value="TreeGrafter"/>
</dbReference>
<evidence type="ECO:0000256" key="6">
    <source>
        <dbReference type="ARBA" id="ARBA00023015"/>
    </source>
</evidence>
<dbReference type="SUPFAM" id="SSF57667">
    <property type="entry name" value="beta-beta-alpha zinc fingers"/>
    <property type="match status" value="8"/>
</dbReference>
<feature type="domain" description="C2H2-type" evidence="12">
    <location>
        <begin position="277"/>
        <end position="306"/>
    </location>
</feature>
<evidence type="ECO:0000256" key="7">
    <source>
        <dbReference type="ARBA" id="ARBA00023125"/>
    </source>
</evidence>
<dbReference type="InterPro" id="IPR036236">
    <property type="entry name" value="Znf_C2H2_sf"/>
</dbReference>
<proteinExistence type="predicted"/>
<dbReference type="GO" id="GO:0005634">
    <property type="term" value="C:nucleus"/>
    <property type="evidence" value="ECO:0007669"/>
    <property type="project" value="UniProtKB-SubCell"/>
</dbReference>
<keyword evidence="7" id="KW-0238">DNA-binding</keyword>
<feature type="domain" description="C2H2-type" evidence="12">
    <location>
        <begin position="247"/>
        <end position="276"/>
    </location>
</feature>
<accession>A0AAN8IYE7</accession>
<dbReference type="SMART" id="SM00355">
    <property type="entry name" value="ZnF_C2H2"/>
    <property type="match status" value="13"/>
</dbReference>
<evidence type="ECO:0000256" key="4">
    <source>
        <dbReference type="ARBA" id="ARBA00022771"/>
    </source>
</evidence>
<dbReference type="FunFam" id="3.30.160.60:FF:000710">
    <property type="entry name" value="Zinc finger protein 768"/>
    <property type="match status" value="2"/>
</dbReference>
<keyword evidence="8" id="KW-0804">Transcription</keyword>
<feature type="compositionally biased region" description="Acidic residues" evidence="11">
    <location>
        <begin position="153"/>
        <end position="173"/>
    </location>
</feature>
<protein>
    <recommendedName>
        <fullName evidence="12">C2H2-type domain-containing protein</fullName>
    </recommendedName>
</protein>
<feature type="domain" description="C2H2-type" evidence="12">
    <location>
        <begin position="653"/>
        <end position="673"/>
    </location>
</feature>
<feature type="domain" description="C2H2-type" evidence="12">
    <location>
        <begin position="513"/>
        <end position="540"/>
    </location>
</feature>
<dbReference type="EMBL" id="JAZGQO010000015">
    <property type="protein sequence ID" value="KAK6169185.1"/>
    <property type="molecule type" value="Genomic_DNA"/>
</dbReference>
<feature type="domain" description="C2H2-type" evidence="12">
    <location>
        <begin position="219"/>
        <end position="246"/>
    </location>
</feature>
<evidence type="ECO:0000259" key="12">
    <source>
        <dbReference type="PROSITE" id="PS50157"/>
    </source>
</evidence>
<dbReference type="Pfam" id="PF00096">
    <property type="entry name" value="zf-C2H2"/>
    <property type="match status" value="8"/>
</dbReference>
<feature type="domain" description="C2H2-type" evidence="12">
    <location>
        <begin position="625"/>
        <end position="652"/>
    </location>
</feature>
<evidence type="ECO:0000313" key="14">
    <source>
        <dbReference type="Proteomes" id="UP001347796"/>
    </source>
</evidence>
<keyword evidence="3" id="KW-0677">Repeat</keyword>
<dbReference type="PANTHER" id="PTHR24394">
    <property type="entry name" value="ZINC FINGER PROTEIN"/>
    <property type="match status" value="1"/>
</dbReference>
<feature type="region of interest" description="Disordered" evidence="11">
    <location>
        <begin position="67"/>
        <end position="113"/>
    </location>
</feature>
<evidence type="ECO:0000256" key="8">
    <source>
        <dbReference type="ARBA" id="ARBA00023163"/>
    </source>
</evidence>
<feature type="domain" description="C2H2-type" evidence="12">
    <location>
        <begin position="569"/>
        <end position="596"/>
    </location>
</feature>
<dbReference type="InterPro" id="IPR013087">
    <property type="entry name" value="Znf_C2H2_type"/>
</dbReference>
<dbReference type="GO" id="GO:0008270">
    <property type="term" value="F:zinc ion binding"/>
    <property type="evidence" value="ECO:0007669"/>
    <property type="project" value="UniProtKB-KW"/>
</dbReference>